<keyword evidence="11" id="KW-1185">Reference proteome</keyword>
<accession>I4C1X6</accession>
<feature type="transmembrane region" description="Helical" evidence="9">
    <location>
        <begin position="94"/>
        <end position="114"/>
    </location>
</feature>
<dbReference type="AlphaFoldDB" id="I4C1X6"/>
<dbReference type="GO" id="GO:0022857">
    <property type="term" value="F:transmembrane transporter activity"/>
    <property type="evidence" value="ECO:0007669"/>
    <property type="project" value="InterPro"/>
</dbReference>
<evidence type="ECO:0000313" key="10">
    <source>
        <dbReference type="EMBL" id="AFM23567.1"/>
    </source>
</evidence>
<dbReference type="HOGENOM" id="CLU_039929_2_1_7"/>
<evidence type="ECO:0000256" key="1">
    <source>
        <dbReference type="ARBA" id="ARBA00004651"/>
    </source>
</evidence>
<dbReference type="PATRIC" id="fig|706587.4.peg.959"/>
<evidence type="ECO:0000256" key="3">
    <source>
        <dbReference type="ARBA" id="ARBA00022475"/>
    </source>
</evidence>
<protein>
    <submittedName>
        <fullName evidence="10">Amino acid/amide ABC transporter membrane protein 1, HAAT family</fullName>
    </submittedName>
</protein>
<dbReference type="GO" id="GO:0006865">
    <property type="term" value="P:amino acid transport"/>
    <property type="evidence" value="ECO:0007669"/>
    <property type="project" value="UniProtKB-KW"/>
</dbReference>
<dbReference type="RefSeq" id="WP_014808723.1">
    <property type="nucleotide sequence ID" value="NC_018025.1"/>
</dbReference>
<evidence type="ECO:0000256" key="4">
    <source>
        <dbReference type="ARBA" id="ARBA00022692"/>
    </source>
</evidence>
<dbReference type="OrthoDB" id="9807115at2"/>
<keyword evidence="5" id="KW-0029">Amino-acid transport</keyword>
<gene>
    <name evidence="10" type="ordered locus">Desti_0843</name>
</gene>
<dbReference type="Pfam" id="PF02653">
    <property type="entry name" value="BPD_transp_2"/>
    <property type="match status" value="1"/>
</dbReference>
<feature type="transmembrane region" description="Helical" evidence="9">
    <location>
        <begin position="221"/>
        <end position="249"/>
    </location>
</feature>
<feature type="transmembrane region" description="Helical" evidence="9">
    <location>
        <begin position="60"/>
        <end position="82"/>
    </location>
</feature>
<keyword evidence="7 9" id="KW-0472">Membrane</keyword>
<dbReference type="EMBL" id="CP003360">
    <property type="protein sequence ID" value="AFM23567.1"/>
    <property type="molecule type" value="Genomic_DNA"/>
</dbReference>
<dbReference type="KEGG" id="dti:Desti_0843"/>
<organism evidence="10 11">
    <name type="scientific">Desulfomonile tiedjei (strain ATCC 49306 / DSM 6799 / DCB-1)</name>
    <dbReference type="NCBI Taxonomy" id="706587"/>
    <lineage>
        <taxon>Bacteria</taxon>
        <taxon>Pseudomonadati</taxon>
        <taxon>Thermodesulfobacteriota</taxon>
        <taxon>Desulfomonilia</taxon>
        <taxon>Desulfomonilales</taxon>
        <taxon>Desulfomonilaceae</taxon>
        <taxon>Desulfomonile</taxon>
    </lineage>
</organism>
<dbReference type="InterPro" id="IPR052157">
    <property type="entry name" value="BCAA_transport_permease"/>
</dbReference>
<keyword evidence="4 9" id="KW-0812">Transmembrane</keyword>
<dbReference type="STRING" id="706587.Desti_0843"/>
<feature type="transmembrane region" description="Helical" evidence="9">
    <location>
        <begin position="139"/>
        <end position="158"/>
    </location>
</feature>
<comment type="similarity">
    <text evidence="8">Belongs to the binding-protein-dependent transport system permease family. LivHM subfamily.</text>
</comment>
<dbReference type="eggNOG" id="COG0559">
    <property type="taxonomic scope" value="Bacteria"/>
</dbReference>
<dbReference type="InterPro" id="IPR001851">
    <property type="entry name" value="ABC_transp_permease"/>
</dbReference>
<comment type="subcellular location">
    <subcellularLocation>
        <location evidence="1">Cell membrane</location>
        <topology evidence="1">Multi-pass membrane protein</topology>
    </subcellularLocation>
</comment>
<evidence type="ECO:0000256" key="2">
    <source>
        <dbReference type="ARBA" id="ARBA00022448"/>
    </source>
</evidence>
<dbReference type="CDD" id="cd06582">
    <property type="entry name" value="TM_PBP1_LivH_like"/>
    <property type="match status" value="1"/>
</dbReference>
<proteinExistence type="inferred from homology"/>
<evidence type="ECO:0000256" key="7">
    <source>
        <dbReference type="ARBA" id="ARBA00023136"/>
    </source>
</evidence>
<name>I4C1X6_DESTA</name>
<evidence type="ECO:0000313" key="11">
    <source>
        <dbReference type="Proteomes" id="UP000006055"/>
    </source>
</evidence>
<evidence type="ECO:0000256" key="9">
    <source>
        <dbReference type="SAM" id="Phobius"/>
    </source>
</evidence>
<dbReference type="GO" id="GO:0005886">
    <property type="term" value="C:plasma membrane"/>
    <property type="evidence" value="ECO:0007669"/>
    <property type="project" value="UniProtKB-SubCell"/>
</dbReference>
<evidence type="ECO:0000256" key="8">
    <source>
        <dbReference type="ARBA" id="ARBA00037998"/>
    </source>
</evidence>
<feature type="transmembrane region" description="Helical" evidence="9">
    <location>
        <begin position="179"/>
        <end position="201"/>
    </location>
</feature>
<keyword evidence="6 9" id="KW-1133">Transmembrane helix</keyword>
<dbReference type="Proteomes" id="UP000006055">
    <property type="component" value="Chromosome"/>
</dbReference>
<sequence>MEFWIIQSLNALSFAMLLFLLCAGLSLIFGLMNILNLAHGSCYLIGAYVALSVYTWSNNFFVGLIGGAVAAGAVGFVLQRFLLQRIYGRRLLQVLLTFGCMFILGDVAIIIWGADPTTLEKPAFLSGALDLGGIFFPKYRLFVIAVGIAIGIGLWLFQEKTKWGAILRAGVDDEQMARAVGINVPVLFTTVFVLGAALTGISGVLGGPFVGVYPGVDLDVLLLAVVVIIVGGLGSMKGAFFGSIIVASLDNFGKALFPELAMFTVFAPMAIILALKPTGLWGRVL</sequence>
<feature type="transmembrane region" description="Helical" evidence="9">
    <location>
        <begin position="256"/>
        <end position="275"/>
    </location>
</feature>
<dbReference type="PANTHER" id="PTHR11795:SF442">
    <property type="entry name" value="ABC TRANSPORTER ATP-BINDING PROTEIN"/>
    <property type="match status" value="1"/>
</dbReference>
<keyword evidence="3" id="KW-1003">Cell membrane</keyword>
<keyword evidence="2" id="KW-0813">Transport</keyword>
<evidence type="ECO:0000256" key="5">
    <source>
        <dbReference type="ARBA" id="ARBA00022970"/>
    </source>
</evidence>
<dbReference type="PANTHER" id="PTHR11795">
    <property type="entry name" value="BRANCHED-CHAIN AMINO ACID TRANSPORT SYSTEM PERMEASE PROTEIN LIVH"/>
    <property type="match status" value="1"/>
</dbReference>
<feature type="transmembrane region" description="Helical" evidence="9">
    <location>
        <begin position="37"/>
        <end position="54"/>
    </location>
</feature>
<feature type="transmembrane region" description="Helical" evidence="9">
    <location>
        <begin position="12"/>
        <end position="30"/>
    </location>
</feature>
<evidence type="ECO:0000256" key="6">
    <source>
        <dbReference type="ARBA" id="ARBA00022989"/>
    </source>
</evidence>
<reference evidence="11" key="1">
    <citation type="submission" date="2012-06" db="EMBL/GenBank/DDBJ databases">
        <title>Complete sequence of chromosome of Desulfomonile tiedjei DSM 6799.</title>
        <authorList>
            <person name="Lucas S."/>
            <person name="Copeland A."/>
            <person name="Lapidus A."/>
            <person name="Glavina del Rio T."/>
            <person name="Dalin E."/>
            <person name="Tice H."/>
            <person name="Bruce D."/>
            <person name="Goodwin L."/>
            <person name="Pitluck S."/>
            <person name="Peters L."/>
            <person name="Ovchinnikova G."/>
            <person name="Zeytun A."/>
            <person name="Lu M."/>
            <person name="Kyrpides N."/>
            <person name="Mavromatis K."/>
            <person name="Ivanova N."/>
            <person name="Brettin T."/>
            <person name="Detter J.C."/>
            <person name="Han C."/>
            <person name="Larimer F."/>
            <person name="Land M."/>
            <person name="Hauser L."/>
            <person name="Markowitz V."/>
            <person name="Cheng J.-F."/>
            <person name="Hugenholtz P."/>
            <person name="Woyke T."/>
            <person name="Wu D."/>
            <person name="Spring S."/>
            <person name="Schroeder M."/>
            <person name="Brambilla E."/>
            <person name="Klenk H.-P."/>
            <person name="Eisen J.A."/>
        </authorList>
    </citation>
    <scope>NUCLEOTIDE SEQUENCE [LARGE SCALE GENOMIC DNA]</scope>
    <source>
        <strain evidence="11">ATCC 49306 / DSM 6799 / DCB-1</strain>
    </source>
</reference>